<keyword evidence="2" id="KW-1015">Disulfide bond</keyword>
<sequence length="128" mass="14037">MCVYHFLVYKWIIYKATSLHNLILILVLTTPRVETCHIKFARFTLLSSNSLISIAVDTLRPNQVFTNGQTMVSSSQRFELGFFSPGSSKISFLGIPGSSLASLTLGSSGFSISTNESLIVWSVNVSVV</sequence>
<dbReference type="EMBL" id="PDCK01000043">
    <property type="protein sequence ID" value="PRQ34909.1"/>
    <property type="molecule type" value="Genomic_DNA"/>
</dbReference>
<organism evidence="3 4">
    <name type="scientific">Rosa chinensis</name>
    <name type="common">China rose</name>
    <dbReference type="NCBI Taxonomy" id="74649"/>
    <lineage>
        <taxon>Eukaryota</taxon>
        <taxon>Viridiplantae</taxon>
        <taxon>Streptophyta</taxon>
        <taxon>Embryophyta</taxon>
        <taxon>Tracheophyta</taxon>
        <taxon>Spermatophyta</taxon>
        <taxon>Magnoliopsida</taxon>
        <taxon>eudicotyledons</taxon>
        <taxon>Gunneridae</taxon>
        <taxon>Pentapetalae</taxon>
        <taxon>rosids</taxon>
        <taxon>fabids</taxon>
        <taxon>Rosales</taxon>
        <taxon>Rosaceae</taxon>
        <taxon>Rosoideae</taxon>
        <taxon>Rosoideae incertae sedis</taxon>
        <taxon>Rosa</taxon>
    </lineage>
</organism>
<protein>
    <submittedName>
        <fullName evidence="3">Putative bulb-type lectin domain-containing protein</fullName>
    </submittedName>
</protein>
<keyword evidence="1" id="KW-0732">Signal</keyword>
<keyword evidence="4" id="KW-1185">Reference proteome</keyword>
<evidence type="ECO:0000256" key="2">
    <source>
        <dbReference type="ARBA" id="ARBA00023157"/>
    </source>
</evidence>
<evidence type="ECO:0000256" key="1">
    <source>
        <dbReference type="ARBA" id="ARBA00022729"/>
    </source>
</evidence>
<proteinExistence type="predicted"/>
<evidence type="ECO:0000313" key="4">
    <source>
        <dbReference type="Proteomes" id="UP000238479"/>
    </source>
</evidence>
<dbReference type="Proteomes" id="UP000238479">
    <property type="component" value="Chromosome 5"/>
</dbReference>
<comment type="caution">
    <text evidence="3">The sequence shown here is derived from an EMBL/GenBank/DDBJ whole genome shotgun (WGS) entry which is preliminary data.</text>
</comment>
<dbReference type="InterPro" id="IPR036426">
    <property type="entry name" value="Bulb-type_lectin_dom_sf"/>
</dbReference>
<dbReference type="GO" id="GO:0030246">
    <property type="term" value="F:carbohydrate binding"/>
    <property type="evidence" value="ECO:0007669"/>
    <property type="project" value="UniProtKB-KW"/>
</dbReference>
<evidence type="ECO:0000313" key="3">
    <source>
        <dbReference type="EMBL" id="PRQ34909.1"/>
    </source>
</evidence>
<reference evidence="3 4" key="1">
    <citation type="journal article" date="2018" name="Nat. Genet.">
        <title>The Rosa genome provides new insights in the design of modern roses.</title>
        <authorList>
            <person name="Bendahmane M."/>
        </authorList>
    </citation>
    <scope>NUCLEOTIDE SEQUENCE [LARGE SCALE GENOMIC DNA]</scope>
    <source>
        <strain evidence="4">cv. Old Blush</strain>
    </source>
</reference>
<accession>A0A2P6QL61</accession>
<name>A0A2P6QL61_ROSCH</name>
<dbReference type="AlphaFoldDB" id="A0A2P6QL61"/>
<gene>
    <name evidence="3" type="ORF">RchiOBHm_Chr5g0074271</name>
</gene>
<dbReference type="Gramene" id="PRQ34909">
    <property type="protein sequence ID" value="PRQ34909"/>
    <property type="gene ID" value="RchiOBHm_Chr5g0074271"/>
</dbReference>
<keyword evidence="3" id="KW-0430">Lectin</keyword>
<dbReference type="Gene3D" id="2.90.10.10">
    <property type="entry name" value="Bulb-type lectin domain"/>
    <property type="match status" value="1"/>
</dbReference>